<proteinExistence type="predicted"/>
<dbReference type="AlphaFoldDB" id="X5MEN5"/>
<protein>
    <submittedName>
        <fullName evidence="2">Uncharacterized protein</fullName>
    </submittedName>
</protein>
<keyword evidence="1" id="KW-1133">Transmembrane helix</keyword>
<dbReference type="OrthoDB" id="5447142at2"/>
<dbReference type="HOGENOM" id="CLU_584819_0_0_5"/>
<feature type="transmembrane region" description="Helical" evidence="1">
    <location>
        <begin position="12"/>
        <end position="37"/>
    </location>
</feature>
<gene>
    <name evidence="2" type="ORF">BN1012_Phect1120</name>
</gene>
<dbReference type="SUPFAM" id="SSF52266">
    <property type="entry name" value="SGNH hydrolase"/>
    <property type="match status" value="1"/>
</dbReference>
<reference evidence="2 3" key="1">
    <citation type="journal article" date="2014" name="Front. Genet.">
        <title>Genome and metabolic network of "Candidatus Phaeomarinobacter ectocarpi" Ec32, a new candidate genus of Alphaproteobacteria frequently associated with brown algae.</title>
        <authorList>
            <person name="Dittami S.M."/>
            <person name="Barbeyron T."/>
            <person name="Boyen C."/>
            <person name="Cambefort J."/>
            <person name="Collet G."/>
            <person name="Delage L."/>
            <person name="Gobet A."/>
            <person name="Groisillier A."/>
            <person name="Leblanc C."/>
            <person name="Michel G."/>
            <person name="Scornet D."/>
            <person name="Siegel A."/>
            <person name="Tapia J.E."/>
            <person name="Tonon T."/>
        </authorList>
    </citation>
    <scope>NUCLEOTIDE SEQUENCE [LARGE SCALE GENOMIC DNA]</scope>
    <source>
        <strain evidence="2 3">Ec32</strain>
    </source>
</reference>
<evidence type="ECO:0000256" key="1">
    <source>
        <dbReference type="SAM" id="Phobius"/>
    </source>
</evidence>
<dbReference type="KEGG" id="pect:BN1012_Phect1120"/>
<keyword evidence="1" id="KW-0472">Membrane</keyword>
<name>X5MEN5_9HYPH</name>
<dbReference type="Proteomes" id="UP000032160">
    <property type="component" value="Chromosome I"/>
</dbReference>
<keyword evidence="1" id="KW-0812">Transmembrane</keyword>
<dbReference type="PATRIC" id="fig|1458461.3.peg.1120"/>
<dbReference type="EMBL" id="HG966617">
    <property type="protein sequence ID" value="CDO59334.1"/>
    <property type="molecule type" value="Genomic_DNA"/>
</dbReference>
<organism evidence="2 3">
    <name type="scientific">Candidatus Phaeomarinibacter ectocarpi</name>
    <dbReference type="NCBI Taxonomy" id="1458461"/>
    <lineage>
        <taxon>Bacteria</taxon>
        <taxon>Pseudomonadati</taxon>
        <taxon>Pseudomonadota</taxon>
        <taxon>Alphaproteobacteria</taxon>
        <taxon>Hyphomicrobiales</taxon>
        <taxon>Parvibaculaceae</taxon>
        <taxon>Candidatus Phaeomarinibacter</taxon>
    </lineage>
</organism>
<evidence type="ECO:0000313" key="3">
    <source>
        <dbReference type="Proteomes" id="UP000032160"/>
    </source>
</evidence>
<keyword evidence="3" id="KW-1185">Reference proteome</keyword>
<evidence type="ECO:0000313" key="2">
    <source>
        <dbReference type="EMBL" id="CDO59334.1"/>
    </source>
</evidence>
<accession>X5MEN5</accession>
<dbReference type="RefSeq" id="WP_043950018.1">
    <property type="nucleotide sequence ID" value="NZ_HG966617.1"/>
</dbReference>
<sequence length="437" mass="48014">MLRRGLLAGGRLGGIAAVCVLLAFATIEILAALFFLVDRGRLPYGGQGEDGGIQVQALQVADAVFQPYVGYVLRPGRIGDYLDDFQWQANNRGYHNLLTGDGSACCDYPYVPEDNEVIVGVFGGSVGSGYALSAQIAGGLDGLSLIPRHQGKTIRVLNFALPGYKQPQQLMVLAYYLNLGQHFDYVVHIDGFNEAVTTFRNWDGDVEPTFPADTLWGAWGRQLDQRETPKGRFTALARYHSLAAQADRQSAATQRVATLKLFLEARAGWHGWRASANSRSEGAAEVERAGYFPTQMVSPLPEQTDIWKYTVDVWARASSDMALLSARYGATYIHILQPNQWDRATGNYAPISPEHPYEWVIEPVNSVYPKMRDAASRPVMADVAFLDLSGIFAPATSPLTAREAYVDDCCHYTQAGNELIFAATVDALRDMDTSEAR</sequence>